<dbReference type="EMBL" id="NBNE01003368">
    <property type="protein sequence ID" value="OWZ07865.1"/>
    <property type="molecule type" value="Genomic_DNA"/>
</dbReference>
<feature type="region of interest" description="Disordered" evidence="1">
    <location>
        <begin position="162"/>
        <end position="181"/>
    </location>
</feature>
<dbReference type="STRING" id="4795.A0A225VRC0"/>
<comment type="caution">
    <text evidence="2">The sequence shown here is derived from an EMBL/GenBank/DDBJ whole genome shotgun (WGS) entry which is preliminary data.</text>
</comment>
<evidence type="ECO:0000313" key="3">
    <source>
        <dbReference type="Proteomes" id="UP000198211"/>
    </source>
</evidence>
<keyword evidence="3" id="KW-1185">Reference proteome</keyword>
<accession>A0A225VRC0</accession>
<organism evidence="2 3">
    <name type="scientific">Phytophthora megakarya</name>
    <dbReference type="NCBI Taxonomy" id="4795"/>
    <lineage>
        <taxon>Eukaryota</taxon>
        <taxon>Sar</taxon>
        <taxon>Stramenopiles</taxon>
        <taxon>Oomycota</taxon>
        <taxon>Peronosporomycetes</taxon>
        <taxon>Peronosporales</taxon>
        <taxon>Peronosporaceae</taxon>
        <taxon>Phytophthora</taxon>
    </lineage>
</organism>
<gene>
    <name evidence="2" type="ORF">PHMEG_00019680</name>
</gene>
<feature type="compositionally biased region" description="Polar residues" evidence="1">
    <location>
        <begin position="168"/>
        <end position="181"/>
    </location>
</feature>
<proteinExistence type="predicted"/>
<name>A0A225VRC0_9STRA</name>
<dbReference type="Proteomes" id="UP000198211">
    <property type="component" value="Unassembled WGS sequence"/>
</dbReference>
<dbReference type="AlphaFoldDB" id="A0A225VRC0"/>
<sequence>MEYYTRMLVFGDARGYRKTIVLRVDAGNEEDRQLDMDSGEMMSHTMILRRVKHHTGRRVPVGEAKWRKLRTFTLVDGTHEAPTRSSTFNEAVRRAIDAACMSVSAPCDHESEELLAEATHPSTTTAEQPPPIAENISASSTYQSTSNDAELSEDALVMAGPSLAPEDTATTSVLLSESSGY</sequence>
<evidence type="ECO:0000313" key="2">
    <source>
        <dbReference type="EMBL" id="OWZ07865.1"/>
    </source>
</evidence>
<dbReference type="OrthoDB" id="129504at2759"/>
<protein>
    <submittedName>
        <fullName evidence="2">Uncharacterized protein</fullName>
    </submittedName>
</protein>
<evidence type="ECO:0000256" key="1">
    <source>
        <dbReference type="SAM" id="MobiDB-lite"/>
    </source>
</evidence>
<reference evidence="3" key="1">
    <citation type="submission" date="2017-03" db="EMBL/GenBank/DDBJ databases">
        <title>Phytopthora megakarya and P. palmivora, two closely related causual agents of cacao black pod achieved similar genome size and gene model numbers by different mechanisms.</title>
        <authorList>
            <person name="Ali S."/>
            <person name="Shao J."/>
            <person name="Larry D.J."/>
            <person name="Kronmiller B."/>
            <person name="Shen D."/>
            <person name="Strem M.D."/>
            <person name="Melnick R.L."/>
            <person name="Guiltinan M.J."/>
            <person name="Tyler B.M."/>
            <person name="Meinhardt L.W."/>
            <person name="Bailey B.A."/>
        </authorList>
    </citation>
    <scope>NUCLEOTIDE SEQUENCE [LARGE SCALE GENOMIC DNA]</scope>
    <source>
        <strain evidence="3">zdho120</strain>
    </source>
</reference>